<keyword evidence="3" id="KW-1185">Reference proteome</keyword>
<dbReference type="EMBL" id="BQNB010008954">
    <property type="protein sequence ID" value="GJS56700.1"/>
    <property type="molecule type" value="Genomic_DNA"/>
</dbReference>
<evidence type="ECO:0000313" key="3">
    <source>
        <dbReference type="Proteomes" id="UP001151760"/>
    </source>
</evidence>
<reference evidence="2" key="2">
    <citation type="submission" date="2022-01" db="EMBL/GenBank/DDBJ databases">
        <authorList>
            <person name="Yamashiro T."/>
            <person name="Shiraishi A."/>
            <person name="Satake H."/>
            <person name="Nakayama K."/>
        </authorList>
    </citation>
    <scope>NUCLEOTIDE SEQUENCE</scope>
</reference>
<gene>
    <name evidence="2" type="ORF">Tco_0651484</name>
</gene>
<comment type="caution">
    <text evidence="2">The sequence shown here is derived from an EMBL/GenBank/DDBJ whole genome shotgun (WGS) entry which is preliminary data.</text>
</comment>
<dbReference type="Pfam" id="PF10551">
    <property type="entry name" value="MULE"/>
    <property type="match status" value="1"/>
</dbReference>
<reference evidence="2" key="1">
    <citation type="journal article" date="2022" name="Int. J. Mol. Sci.">
        <title>Draft Genome of Tanacetum Coccineum: Genomic Comparison of Closely Related Tanacetum-Family Plants.</title>
        <authorList>
            <person name="Yamashiro T."/>
            <person name="Shiraishi A."/>
            <person name="Nakayama K."/>
            <person name="Satake H."/>
        </authorList>
    </citation>
    <scope>NUCLEOTIDE SEQUENCE</scope>
</reference>
<organism evidence="2 3">
    <name type="scientific">Tanacetum coccineum</name>
    <dbReference type="NCBI Taxonomy" id="301880"/>
    <lineage>
        <taxon>Eukaryota</taxon>
        <taxon>Viridiplantae</taxon>
        <taxon>Streptophyta</taxon>
        <taxon>Embryophyta</taxon>
        <taxon>Tracheophyta</taxon>
        <taxon>Spermatophyta</taxon>
        <taxon>Magnoliopsida</taxon>
        <taxon>eudicotyledons</taxon>
        <taxon>Gunneridae</taxon>
        <taxon>Pentapetalae</taxon>
        <taxon>asterids</taxon>
        <taxon>campanulids</taxon>
        <taxon>Asterales</taxon>
        <taxon>Asteraceae</taxon>
        <taxon>Asteroideae</taxon>
        <taxon>Anthemideae</taxon>
        <taxon>Anthemidinae</taxon>
        <taxon>Tanacetum</taxon>
    </lineage>
</organism>
<dbReference type="InterPro" id="IPR018289">
    <property type="entry name" value="MULE_transposase_dom"/>
</dbReference>
<name>A0ABQ4WV64_9ASTR</name>
<sequence length="493" mass="57243">MIIKTMNLVKKIEPKFSKPESSFTFGSFDENENEQNHCFDGVDENPQPIHHKWKNFMSFKPDIPETPLYKSKPMISKHYNKDSDVKIGNTFDNQEALDLTVRLKALEDGYKFLSQNITPDRYERKCYHLKQCAWSIRARRWGDTDKFRITGMNNVHTCPKTQTYPNHRNANKKVIAHILNPKLKDNRRVLKGKDIEQDILSQYKTSISYQQAWRGKEYGLEQIRGSPYESFEMLPYYLHNLERKNKGTITRIKADKEGVFELLFIALGASIRTFVNHLRPLLIIDAAHLKGQYKGTNLVAVGMDGNNQIVPIAFGICKGETGLCWSWWMSVLKECIGDNPNLLFISDRHAAIALAVRNEFPLAFHAVCCRHLMMNLALKNKKTKGLYWKICKAYTAEEFRSNMDILQTVQSDAYHKLMEAGPQRWSRAHCPLIRFNYMTSNSVESVNACSVLNIKLPITMLTETYCKMLQKWYFERREVAANIEAWKIPTKTY</sequence>
<proteinExistence type="predicted"/>
<dbReference type="PANTHER" id="PTHR31973">
    <property type="entry name" value="POLYPROTEIN, PUTATIVE-RELATED"/>
    <property type="match status" value="1"/>
</dbReference>
<evidence type="ECO:0000313" key="2">
    <source>
        <dbReference type="EMBL" id="GJS56700.1"/>
    </source>
</evidence>
<dbReference type="PANTHER" id="PTHR31973:SF185">
    <property type="entry name" value="TRANSPOSASE, MUDR, PLANT, MULE TRANSPOSASE DOMAIN-CONTAINING PROTEIN"/>
    <property type="match status" value="1"/>
</dbReference>
<evidence type="ECO:0000259" key="1">
    <source>
        <dbReference type="Pfam" id="PF10551"/>
    </source>
</evidence>
<protein>
    <submittedName>
        <fullName evidence="2">Transposase, MuDR, MULE transposase domain protein</fullName>
    </submittedName>
</protein>
<accession>A0ABQ4WV64</accession>
<feature type="domain" description="MULE transposase" evidence="1">
    <location>
        <begin position="282"/>
        <end position="375"/>
    </location>
</feature>
<dbReference type="Proteomes" id="UP001151760">
    <property type="component" value="Unassembled WGS sequence"/>
</dbReference>